<feature type="compositionally biased region" description="Polar residues" evidence="2">
    <location>
        <begin position="387"/>
        <end position="400"/>
    </location>
</feature>
<dbReference type="EMBL" id="VULY01000018">
    <property type="protein sequence ID" value="MSR93078.1"/>
    <property type="molecule type" value="Genomic_DNA"/>
</dbReference>
<evidence type="ECO:0000313" key="4">
    <source>
        <dbReference type="EMBL" id="MSR93078.1"/>
    </source>
</evidence>
<name>A0A6N7URK7_9FIRM</name>
<evidence type="ECO:0000256" key="2">
    <source>
        <dbReference type="SAM" id="MobiDB-lite"/>
    </source>
</evidence>
<dbReference type="AlphaFoldDB" id="A0A6N7URK7"/>
<comment type="caution">
    <text evidence="4">The sequence shown here is derived from an EMBL/GenBank/DDBJ whole genome shotgun (WGS) entry which is preliminary data.</text>
</comment>
<dbReference type="Proteomes" id="UP000434409">
    <property type="component" value="Unassembled WGS sequence"/>
</dbReference>
<organism evidence="4 5">
    <name type="scientific">Suipraeoptans intestinalis</name>
    <dbReference type="NCBI Taxonomy" id="2606628"/>
    <lineage>
        <taxon>Bacteria</taxon>
        <taxon>Bacillati</taxon>
        <taxon>Bacillota</taxon>
        <taxon>Clostridia</taxon>
        <taxon>Lachnospirales</taxon>
        <taxon>Lachnospiraceae</taxon>
        <taxon>Suipraeoptans</taxon>
    </lineage>
</organism>
<proteinExistence type="inferred from homology"/>
<feature type="compositionally biased region" description="Polar residues" evidence="2">
    <location>
        <begin position="433"/>
        <end position="444"/>
    </location>
</feature>
<evidence type="ECO:0000259" key="3">
    <source>
        <dbReference type="Pfam" id="PF03816"/>
    </source>
</evidence>
<dbReference type="PANTHER" id="PTHR33392">
    <property type="entry name" value="POLYISOPRENYL-TEICHOIC ACID--PEPTIDOGLYCAN TEICHOIC ACID TRANSFERASE TAGU"/>
    <property type="match status" value="1"/>
</dbReference>
<dbReference type="PANTHER" id="PTHR33392:SF6">
    <property type="entry name" value="POLYISOPRENYL-TEICHOIC ACID--PEPTIDOGLYCAN TEICHOIC ACID TRANSFERASE TAGU"/>
    <property type="match status" value="1"/>
</dbReference>
<gene>
    <name evidence="4" type="ORF">FYJ34_01975</name>
</gene>
<feature type="compositionally biased region" description="Gly residues" evidence="2">
    <location>
        <begin position="409"/>
        <end position="432"/>
    </location>
</feature>
<comment type="similarity">
    <text evidence="1">Belongs to the LytR/CpsA/Psr (LCP) family.</text>
</comment>
<dbReference type="Pfam" id="PF03816">
    <property type="entry name" value="LytR_cpsA_psr"/>
    <property type="match status" value="1"/>
</dbReference>
<feature type="compositionally biased region" description="Low complexity" evidence="2">
    <location>
        <begin position="376"/>
        <end position="386"/>
    </location>
</feature>
<dbReference type="NCBIfam" id="TIGR00350">
    <property type="entry name" value="lytR_cpsA_psr"/>
    <property type="match status" value="1"/>
</dbReference>
<feature type="domain" description="Cell envelope-related transcriptional attenuator" evidence="3">
    <location>
        <begin position="96"/>
        <end position="253"/>
    </location>
</feature>
<evidence type="ECO:0000313" key="5">
    <source>
        <dbReference type="Proteomes" id="UP000434409"/>
    </source>
</evidence>
<evidence type="ECO:0000256" key="1">
    <source>
        <dbReference type="ARBA" id="ARBA00006068"/>
    </source>
</evidence>
<dbReference type="RefSeq" id="WP_154475803.1">
    <property type="nucleotide sequence ID" value="NZ_VULY01000018.1"/>
</dbReference>
<dbReference type="InterPro" id="IPR004474">
    <property type="entry name" value="LytR_CpsA_psr"/>
</dbReference>
<reference evidence="4 5" key="1">
    <citation type="submission" date="2019-08" db="EMBL/GenBank/DDBJ databases">
        <title>In-depth cultivation of the pig gut microbiome towards novel bacterial diversity and tailored functional studies.</title>
        <authorList>
            <person name="Wylensek D."/>
            <person name="Hitch T.C.A."/>
            <person name="Clavel T."/>
        </authorList>
    </citation>
    <scope>NUCLEOTIDE SEQUENCE [LARGE SCALE GENOMIC DNA]</scope>
    <source>
        <strain evidence="4 5">68-1-5</strain>
    </source>
</reference>
<dbReference type="Gene3D" id="3.40.630.190">
    <property type="entry name" value="LCP protein"/>
    <property type="match status" value="1"/>
</dbReference>
<accession>A0A6N7URK7</accession>
<dbReference type="InterPro" id="IPR050922">
    <property type="entry name" value="LytR/CpsA/Psr_CW_biosynth"/>
</dbReference>
<protein>
    <submittedName>
        <fullName evidence="4">LytR family transcriptional regulator</fullName>
    </submittedName>
</protein>
<feature type="region of interest" description="Disordered" evidence="2">
    <location>
        <begin position="371"/>
        <end position="444"/>
    </location>
</feature>
<sequence>MAKRRRRYRRGRREKRGFSSWSLGKKIGAIFGGTLALVAAAGAILLASKLSKMETTVLNPEKLNVSKEARERGTGYLNVALFGVDSRDNKLDEDTRSDAIMVASLNRETLEVKIVSVYRDTLLEQDDGSLNKANAAYSFGGPQEAIAMLNKNLDLDIEHYVTVNFNAMIDVIDAVGGVEIDVQEDEVQLINGYSDEIMRVTGKTSQQVQATGVQTLNGIQATAYSRIRYTAGDDFKRAERQRVVLSEIIKKLQHASLPQINKIIDKVFPQVSTNFTIAEIFDYAKDAFSYKLGEMTGFPFDKTTDTLNEVGSVVIPVTLEDNVIQLHKFLYGNSVDYSPSSTVAGINGKILSKAGDRNADSNEMNQEIMKQPEETYNNGQYYYNQGTLENTGNYNNSNTDTSQQYNQGTGTGTGGGTGGNQSGGTDVTGGGNAPQNSVDQTSQY</sequence>
<keyword evidence="5" id="KW-1185">Reference proteome</keyword>